<name>A0A1G6TPQ6_9FIRM</name>
<reference evidence="1 2" key="1">
    <citation type="submission" date="2016-10" db="EMBL/GenBank/DDBJ databases">
        <authorList>
            <person name="Varghese N."/>
            <person name="Submissions S."/>
        </authorList>
    </citation>
    <scope>NUCLEOTIDE SEQUENCE [LARGE SCALE GENOMIC DNA]</scope>
    <source>
        <strain evidence="1 2">WG10</strain>
    </source>
</reference>
<sequence>MKRRWIKIKTHDIAFRTAHRGGDFFTAFIDLNTESEIFKGMEEIEIPKDIEIEDSKTGKSKIEVDKDSVVIGEFIYFKNNYVNFYFINEILDPFFHRYKAVFFLFIVVVKIY</sequence>
<proteinExistence type="predicted"/>
<protein>
    <submittedName>
        <fullName evidence="1">Uncharacterized protein</fullName>
    </submittedName>
</protein>
<organism evidence="1 2">
    <name type="scientific">Halanaerobium congolense</name>
    <dbReference type="NCBI Taxonomy" id="54121"/>
    <lineage>
        <taxon>Bacteria</taxon>
        <taxon>Bacillati</taxon>
        <taxon>Bacillota</taxon>
        <taxon>Clostridia</taxon>
        <taxon>Halanaerobiales</taxon>
        <taxon>Halanaerobiaceae</taxon>
        <taxon>Halanaerobium</taxon>
    </lineage>
</organism>
<dbReference type="EMBL" id="FMYT01000049">
    <property type="protein sequence ID" value="SDD30466.1"/>
    <property type="molecule type" value="Genomic_DNA"/>
</dbReference>
<gene>
    <name evidence="1" type="ORF">SAMN04488597_1495</name>
</gene>
<evidence type="ECO:0000313" key="2">
    <source>
        <dbReference type="Proteomes" id="UP000324896"/>
    </source>
</evidence>
<dbReference type="Proteomes" id="UP000324896">
    <property type="component" value="Unassembled WGS sequence"/>
</dbReference>
<evidence type="ECO:0000313" key="1">
    <source>
        <dbReference type="EMBL" id="SDD30466.1"/>
    </source>
</evidence>
<dbReference type="AlphaFoldDB" id="A0A1G6TPQ6"/>
<accession>A0A1G6TPQ6</accession>